<protein>
    <recommendedName>
        <fullName evidence="4">Oligosaccharide repeat unit polymerase</fullName>
    </recommendedName>
</protein>
<feature type="transmembrane region" description="Helical" evidence="1">
    <location>
        <begin position="43"/>
        <end position="68"/>
    </location>
</feature>
<feature type="transmembrane region" description="Helical" evidence="1">
    <location>
        <begin position="158"/>
        <end position="181"/>
    </location>
</feature>
<dbReference type="Proteomes" id="UP000262621">
    <property type="component" value="Unassembled WGS sequence"/>
</dbReference>
<organism evidence="2 3">
    <name type="scientific">Micromonospora craniellae</name>
    <dbReference type="NCBI Taxonomy" id="2294034"/>
    <lineage>
        <taxon>Bacteria</taxon>
        <taxon>Bacillati</taxon>
        <taxon>Actinomycetota</taxon>
        <taxon>Actinomycetes</taxon>
        <taxon>Micromonosporales</taxon>
        <taxon>Micromonosporaceae</taxon>
        <taxon>Micromonospora</taxon>
    </lineage>
</organism>
<accession>A0A372G1H5</accession>
<feature type="transmembrane region" description="Helical" evidence="1">
    <location>
        <begin position="399"/>
        <end position="417"/>
    </location>
</feature>
<feature type="transmembrane region" description="Helical" evidence="1">
    <location>
        <begin position="377"/>
        <end position="393"/>
    </location>
</feature>
<gene>
    <name evidence="2" type="ORF">D0Q02_08995</name>
</gene>
<dbReference type="AlphaFoldDB" id="A0A372G1H5"/>
<feature type="transmembrane region" description="Helical" evidence="1">
    <location>
        <begin position="193"/>
        <end position="214"/>
    </location>
</feature>
<keyword evidence="3" id="KW-1185">Reference proteome</keyword>
<keyword evidence="1" id="KW-0812">Transmembrane</keyword>
<sequence length="437" mass="46864">MTASTSYRIVEARNPAPTGTPPITSNATNAVRGRRRKLPRVTWLLQLFPVTTVVLAPYAVLIVPMAVLNDNPDVGFIVMLLALALPGCLVVELAFLGRMGRRGEWQRGLAEANAGYPHLFTIARAVVLVSITADLVSVQAGQGTIFTQITGEVASSPAAVVSSLFLGWRYLAFALLVASLLAGRASRLACLRWTLCLLGTQLVVGVATALTAPLMTYLSFLVALAAICGLLHSRFVVVALMALFLIWPTVYAARNDLRAGGGVAVDEAMSSADRLRLDLQVTRASEYDTPVDIERPGPVEVVRYGLVPRMFDPDRPALSTGARINEYLGGTSTSAYTFLSLGTVYFLEGPWGVVLFHAGWALVGVLLLRAGGAPGPIRLAVFSFAVAAPLMWSKVYPESMILFVQFTVAALPVLLLLRLSRRRPPSRAAPQHARSGT</sequence>
<feature type="transmembrane region" description="Helical" evidence="1">
    <location>
        <begin position="74"/>
        <end position="95"/>
    </location>
</feature>
<name>A0A372G1H5_9ACTN</name>
<dbReference type="OrthoDB" id="5024040at2"/>
<evidence type="ECO:0000313" key="2">
    <source>
        <dbReference type="EMBL" id="RFS46905.1"/>
    </source>
</evidence>
<reference evidence="2 3" key="1">
    <citation type="submission" date="2018-08" db="EMBL/GenBank/DDBJ databases">
        <title>Verrucosispora craniellae sp. nov., isolated from a marine sponge in the South China Sea.</title>
        <authorList>
            <person name="Li L."/>
            <person name="Lin H.W."/>
        </authorList>
    </citation>
    <scope>NUCLEOTIDE SEQUENCE [LARGE SCALE GENOMIC DNA]</scope>
    <source>
        <strain evidence="2 3">LHW63014</strain>
    </source>
</reference>
<dbReference type="RefSeq" id="WP_117227515.1">
    <property type="nucleotide sequence ID" value="NZ_CP061725.1"/>
</dbReference>
<proteinExistence type="predicted"/>
<feature type="transmembrane region" description="Helical" evidence="1">
    <location>
        <begin position="353"/>
        <end position="370"/>
    </location>
</feature>
<dbReference type="EMBL" id="QVFU01000006">
    <property type="protein sequence ID" value="RFS46905.1"/>
    <property type="molecule type" value="Genomic_DNA"/>
</dbReference>
<keyword evidence="1" id="KW-1133">Transmembrane helix</keyword>
<comment type="caution">
    <text evidence="2">The sequence shown here is derived from an EMBL/GenBank/DDBJ whole genome shotgun (WGS) entry which is preliminary data.</text>
</comment>
<evidence type="ECO:0000313" key="3">
    <source>
        <dbReference type="Proteomes" id="UP000262621"/>
    </source>
</evidence>
<feature type="transmembrane region" description="Helical" evidence="1">
    <location>
        <begin position="220"/>
        <end position="247"/>
    </location>
</feature>
<evidence type="ECO:0000256" key="1">
    <source>
        <dbReference type="SAM" id="Phobius"/>
    </source>
</evidence>
<evidence type="ECO:0008006" key="4">
    <source>
        <dbReference type="Google" id="ProtNLM"/>
    </source>
</evidence>
<keyword evidence="1" id="KW-0472">Membrane</keyword>